<gene>
    <name evidence="4" type="ORF">CIPAW_16G108000</name>
</gene>
<proteinExistence type="predicted"/>
<organism evidence="4 5">
    <name type="scientific">Carya illinoinensis</name>
    <name type="common">Pecan</name>
    <dbReference type="NCBI Taxonomy" id="32201"/>
    <lineage>
        <taxon>Eukaryota</taxon>
        <taxon>Viridiplantae</taxon>
        <taxon>Streptophyta</taxon>
        <taxon>Embryophyta</taxon>
        <taxon>Tracheophyta</taxon>
        <taxon>Spermatophyta</taxon>
        <taxon>Magnoliopsida</taxon>
        <taxon>eudicotyledons</taxon>
        <taxon>Gunneridae</taxon>
        <taxon>Pentapetalae</taxon>
        <taxon>rosids</taxon>
        <taxon>fabids</taxon>
        <taxon>Fagales</taxon>
        <taxon>Juglandaceae</taxon>
        <taxon>Carya</taxon>
    </lineage>
</organism>
<keyword evidence="3" id="KW-0732">Signal</keyword>
<dbReference type="Proteomes" id="UP000811609">
    <property type="component" value="Chromosome 16"/>
</dbReference>
<keyword evidence="2" id="KW-1133">Transmembrane helix</keyword>
<sequence>MKRELLVWLFFIVSLGVLSYSLCESAFSPKSGENSFLKPEKRLNGLYERFVNPNIVGEQRRYGADQEAHPSKISRKGGKSVYGGANDIKRPRPAHDGAHSFFIKPSSGFLVLLGHVVLPLLNLVIFF</sequence>
<protein>
    <submittedName>
        <fullName evidence="4">Uncharacterized protein</fullName>
    </submittedName>
</protein>
<evidence type="ECO:0000256" key="3">
    <source>
        <dbReference type="SAM" id="SignalP"/>
    </source>
</evidence>
<accession>A0A8T1N7Y1</accession>
<keyword evidence="2" id="KW-0472">Membrane</keyword>
<reference evidence="4" key="1">
    <citation type="submission" date="2020-12" db="EMBL/GenBank/DDBJ databases">
        <title>WGS assembly of Carya illinoinensis cv. Pawnee.</title>
        <authorList>
            <person name="Platts A."/>
            <person name="Shu S."/>
            <person name="Wright S."/>
            <person name="Barry K."/>
            <person name="Edger P."/>
            <person name="Pires J.C."/>
            <person name="Schmutz J."/>
        </authorList>
    </citation>
    <scope>NUCLEOTIDE SEQUENCE</scope>
    <source>
        <tissue evidence="4">Leaf</tissue>
    </source>
</reference>
<evidence type="ECO:0000256" key="1">
    <source>
        <dbReference type="SAM" id="MobiDB-lite"/>
    </source>
</evidence>
<dbReference type="AlphaFoldDB" id="A0A8T1N7Y1"/>
<keyword evidence="5" id="KW-1185">Reference proteome</keyword>
<comment type="caution">
    <text evidence="4">The sequence shown here is derived from an EMBL/GenBank/DDBJ whole genome shotgun (WGS) entry which is preliminary data.</text>
</comment>
<feature type="region of interest" description="Disordered" evidence="1">
    <location>
        <begin position="62"/>
        <end position="86"/>
    </location>
</feature>
<dbReference type="OrthoDB" id="1733910at2759"/>
<dbReference type="EMBL" id="CM031824">
    <property type="protein sequence ID" value="KAG6625588.1"/>
    <property type="molecule type" value="Genomic_DNA"/>
</dbReference>
<evidence type="ECO:0000313" key="5">
    <source>
        <dbReference type="Proteomes" id="UP000811609"/>
    </source>
</evidence>
<feature type="signal peptide" evidence="3">
    <location>
        <begin position="1"/>
        <end position="19"/>
    </location>
</feature>
<name>A0A8T1N7Y1_CARIL</name>
<keyword evidence="2" id="KW-0812">Transmembrane</keyword>
<evidence type="ECO:0000256" key="2">
    <source>
        <dbReference type="SAM" id="Phobius"/>
    </source>
</evidence>
<evidence type="ECO:0000313" key="4">
    <source>
        <dbReference type="EMBL" id="KAG6625588.1"/>
    </source>
</evidence>
<feature type="transmembrane region" description="Helical" evidence="2">
    <location>
        <begin position="108"/>
        <end position="126"/>
    </location>
</feature>
<feature type="chain" id="PRO_5035818343" evidence="3">
    <location>
        <begin position="20"/>
        <end position="127"/>
    </location>
</feature>